<dbReference type="RefSeq" id="WP_129749136.1">
    <property type="nucleotide sequence ID" value="NZ_JUIV01000032.1"/>
</dbReference>
<dbReference type="OrthoDB" id="1344354at2"/>
<dbReference type="EMBL" id="JUIV01000032">
    <property type="protein sequence ID" value="RYJ36452.1"/>
    <property type="molecule type" value="Genomic_DNA"/>
</dbReference>
<sequence length="128" mass="14544">MMKFFTFLFLSISAAVFSQNRYELSDEGQDKLYLSDSISNLAKAGKITDRPMVVVDGITHRYEDLEKEKLALSKIEIAKIIALQKQTGINIYGKSGEPGVLIVTTNRNSYYKPEQEVKQESMPQNFKN</sequence>
<protein>
    <recommendedName>
        <fullName evidence="3">TonB-dependent outer membrane receptor, SusC/RagA subfamily, signature region</fullName>
    </recommendedName>
</protein>
<evidence type="ECO:0000313" key="1">
    <source>
        <dbReference type="EMBL" id="RYJ36452.1"/>
    </source>
</evidence>
<comment type="caution">
    <text evidence="1">The sequence shown here is derived from an EMBL/GenBank/DDBJ whole genome shotgun (WGS) entry which is preliminary data.</text>
</comment>
<reference evidence="1 2" key="1">
    <citation type="submission" date="2014-12" db="EMBL/GenBank/DDBJ databases">
        <title>Genome sequence of Flavobacterium anhuiense RCM74.</title>
        <authorList>
            <person name="Kim J.F."/>
            <person name="Song J.Y."/>
            <person name="Kwak M.-J."/>
            <person name="Lee S.-W."/>
        </authorList>
    </citation>
    <scope>NUCLEOTIDE SEQUENCE [LARGE SCALE GENOMIC DNA]</scope>
    <source>
        <strain evidence="1 2">RCM74</strain>
    </source>
</reference>
<dbReference type="AlphaFoldDB" id="A0A444VS55"/>
<dbReference type="Proteomes" id="UP000290433">
    <property type="component" value="Unassembled WGS sequence"/>
</dbReference>
<evidence type="ECO:0000313" key="2">
    <source>
        <dbReference type="Proteomes" id="UP000290433"/>
    </source>
</evidence>
<accession>A0A444VS55</accession>
<organism evidence="1 2">
    <name type="scientific">Flavobacterium anhuiense</name>
    <dbReference type="NCBI Taxonomy" id="459526"/>
    <lineage>
        <taxon>Bacteria</taxon>
        <taxon>Pseudomonadati</taxon>
        <taxon>Bacteroidota</taxon>
        <taxon>Flavobacteriia</taxon>
        <taxon>Flavobacteriales</taxon>
        <taxon>Flavobacteriaceae</taxon>
        <taxon>Flavobacterium</taxon>
    </lineage>
</organism>
<evidence type="ECO:0008006" key="3">
    <source>
        <dbReference type="Google" id="ProtNLM"/>
    </source>
</evidence>
<gene>
    <name evidence="1" type="ORF">NU08_4518</name>
</gene>
<name>A0A444VS55_9FLAO</name>
<proteinExistence type="predicted"/>